<sequence>MKDIIFRAALIAFGIFLLVYLGLPNVDFPISLPGSLQSDEPADTETPLRRGYYTDMTRAEVMDWYRSQFKWGVVLNYPPENAQDVIRDQTKSTFLQEIVHPFRESIYINGFEPEDAQYEININGVHYRQKVIVRFVKSSMWIRLVVGAATLGLTYLLYMEFRKIYTHL</sequence>
<evidence type="ECO:0000256" key="1">
    <source>
        <dbReference type="SAM" id="Phobius"/>
    </source>
</evidence>
<dbReference type="STRING" id="1618563.UU12_C0021G0001"/>
<comment type="caution">
    <text evidence="2">The sequence shown here is derived from an EMBL/GenBank/DDBJ whole genome shotgun (WGS) entry which is preliminary data.</text>
</comment>
<evidence type="ECO:0000313" key="2">
    <source>
        <dbReference type="EMBL" id="KKR70434.1"/>
    </source>
</evidence>
<proteinExistence type="predicted"/>
<gene>
    <name evidence="2" type="ORF">UU12_C0021G0001</name>
</gene>
<keyword evidence="1" id="KW-1133">Transmembrane helix</keyword>
<reference evidence="2 3" key="1">
    <citation type="journal article" date="2015" name="Nature">
        <title>rRNA introns, odd ribosomes, and small enigmatic genomes across a large radiation of phyla.</title>
        <authorList>
            <person name="Brown C.T."/>
            <person name="Hug L.A."/>
            <person name="Thomas B.C."/>
            <person name="Sharon I."/>
            <person name="Castelle C.J."/>
            <person name="Singh A."/>
            <person name="Wilkins M.J."/>
            <person name="Williams K.H."/>
            <person name="Banfield J.F."/>
        </authorList>
    </citation>
    <scope>NUCLEOTIDE SEQUENCE [LARGE SCALE GENOMIC DNA]</scope>
</reference>
<keyword evidence="1" id="KW-0472">Membrane</keyword>
<accession>A0A0G0T090</accession>
<feature type="transmembrane region" description="Helical" evidence="1">
    <location>
        <begin position="140"/>
        <end position="158"/>
    </location>
</feature>
<keyword evidence="1" id="KW-0812">Transmembrane</keyword>
<dbReference type="EMBL" id="LBZK01000021">
    <property type="protein sequence ID" value="KKR70434.1"/>
    <property type="molecule type" value="Genomic_DNA"/>
</dbReference>
<feature type="transmembrane region" description="Helical" evidence="1">
    <location>
        <begin position="5"/>
        <end position="23"/>
    </location>
</feature>
<dbReference type="AlphaFoldDB" id="A0A0G0T090"/>
<protein>
    <submittedName>
        <fullName evidence="2">Uncharacterized protein</fullName>
    </submittedName>
</protein>
<dbReference type="Proteomes" id="UP000034562">
    <property type="component" value="Unassembled WGS sequence"/>
</dbReference>
<name>A0A0G0T090_9BACT</name>
<evidence type="ECO:0000313" key="3">
    <source>
        <dbReference type="Proteomes" id="UP000034562"/>
    </source>
</evidence>
<organism evidence="2 3">
    <name type="scientific">Candidatus Woesebacteria bacterium GW2011_GWA2_40_7b</name>
    <dbReference type="NCBI Taxonomy" id="1618563"/>
    <lineage>
        <taxon>Bacteria</taxon>
        <taxon>Candidatus Woeseibacteriota</taxon>
    </lineage>
</organism>